<keyword evidence="2" id="KW-1185">Reference proteome</keyword>
<accession>M2Z621</accession>
<dbReference type="Proteomes" id="UP000011744">
    <property type="component" value="Unassembled WGS sequence"/>
</dbReference>
<dbReference type="AlphaFoldDB" id="M2Z621"/>
<evidence type="ECO:0000313" key="1">
    <source>
        <dbReference type="EMBL" id="EME69770.1"/>
    </source>
</evidence>
<organism evidence="1 2">
    <name type="scientific">Paramagnetospirillum caucaseum</name>
    <dbReference type="NCBI Taxonomy" id="1244869"/>
    <lineage>
        <taxon>Bacteria</taxon>
        <taxon>Pseudomonadati</taxon>
        <taxon>Pseudomonadota</taxon>
        <taxon>Alphaproteobacteria</taxon>
        <taxon>Rhodospirillales</taxon>
        <taxon>Magnetospirillaceae</taxon>
        <taxon>Paramagnetospirillum</taxon>
    </lineage>
</organism>
<gene>
    <name evidence="1" type="ORF">H261_11390</name>
</gene>
<evidence type="ECO:0000313" key="2">
    <source>
        <dbReference type="Proteomes" id="UP000011744"/>
    </source>
</evidence>
<protein>
    <submittedName>
        <fullName evidence="1">Uncharacterized protein</fullName>
    </submittedName>
</protein>
<reference evidence="1 2" key="1">
    <citation type="journal article" date="2014" name="Genome Announc.">
        <title>Draft Genome Sequence of Magnetospirillum sp. Strain SO-1, a Freshwater Magnetotactic Bacterium Isolated from the Ol'khovka River, Russia.</title>
        <authorList>
            <person name="Grouzdev D.S."/>
            <person name="Dziuba M.V."/>
            <person name="Sukhacheva M.S."/>
            <person name="Mardanov A.V."/>
            <person name="Beletskiy A.V."/>
            <person name="Kuznetsov B.B."/>
            <person name="Skryabin K.G."/>
        </authorList>
    </citation>
    <scope>NUCLEOTIDE SEQUENCE [LARGE SCALE GENOMIC DNA]</scope>
    <source>
        <strain evidence="1 2">SO-1</strain>
    </source>
</reference>
<name>M2Z621_9PROT</name>
<comment type="caution">
    <text evidence="1">The sequence shown here is derived from an EMBL/GenBank/DDBJ whole genome shotgun (WGS) entry which is preliminary data.</text>
</comment>
<sequence length="192" mass="21300">MSREAVHAAFASLKADFRDERFPVIAGRLAGESLAWGERLLKLFATAGRDALEAVDMLTRFWVVRYRGMPEPADLGGAGAGAAFVLAFTAFPYLDVMMDAWELGEVAGEHGPDRLTLHCLFDGEDQGTLVTALRAQGGWRFDLMGLYRDKAKALENFIELEFGAFDAFLDHYVAEHDLSFHTEQAWRPLAGQ</sequence>
<dbReference type="PATRIC" id="fig|1244869.3.peg.2297"/>
<dbReference type="OrthoDB" id="7340908at2"/>
<dbReference type="STRING" id="1244869.H261_11390"/>
<proteinExistence type="predicted"/>
<dbReference type="RefSeq" id="WP_008617556.1">
    <property type="nucleotide sequence ID" value="NZ_AONQ01000027.1"/>
</dbReference>
<dbReference type="EMBL" id="AONQ01000027">
    <property type="protein sequence ID" value="EME69770.1"/>
    <property type="molecule type" value="Genomic_DNA"/>
</dbReference>